<proteinExistence type="predicted"/>
<dbReference type="EMBL" id="CP137641">
    <property type="protein sequence ID" value="WOX56648.1"/>
    <property type="molecule type" value="Genomic_DNA"/>
</dbReference>
<reference evidence="2 3" key="1">
    <citation type="submission" date="2023-10" db="EMBL/GenBank/DDBJ databases">
        <title>The complete genome sequence of Methanoculleus palmolei DSM 4273.</title>
        <authorList>
            <person name="Lai S.-J."/>
            <person name="You Y.-T."/>
            <person name="Chen S.-C."/>
        </authorList>
    </citation>
    <scope>NUCLEOTIDE SEQUENCE [LARGE SCALE GENOMIC DNA]</scope>
    <source>
        <strain evidence="2 3">DSM 4273</strain>
    </source>
</reference>
<evidence type="ECO:0000313" key="3">
    <source>
        <dbReference type="Proteomes" id="UP001626603"/>
    </source>
</evidence>
<dbReference type="Proteomes" id="UP001626603">
    <property type="component" value="Chromosome"/>
</dbReference>
<organism evidence="2 3">
    <name type="scientific">Methanoculleus palmolei</name>
    <dbReference type="NCBI Taxonomy" id="72612"/>
    <lineage>
        <taxon>Archaea</taxon>
        <taxon>Methanobacteriati</taxon>
        <taxon>Methanobacteriota</taxon>
        <taxon>Stenosarchaea group</taxon>
        <taxon>Methanomicrobia</taxon>
        <taxon>Methanomicrobiales</taxon>
        <taxon>Methanomicrobiaceae</taxon>
        <taxon>Methanoculleus</taxon>
    </lineage>
</organism>
<evidence type="ECO:0000256" key="1">
    <source>
        <dbReference type="SAM" id="MobiDB-lite"/>
    </source>
</evidence>
<gene>
    <name evidence="2" type="ORF">R6Y95_04745</name>
</gene>
<feature type="region of interest" description="Disordered" evidence="1">
    <location>
        <begin position="56"/>
        <end position="81"/>
    </location>
</feature>
<keyword evidence="3" id="KW-1185">Reference proteome</keyword>
<sequence>MGDEAVRNGPAGTYYCHLRCRDPSGDDYVTFTGKTVLISASEGGAFACLAEAVSGPDPAVASSRSDGRAQSTRPLLLRNIT</sequence>
<feature type="compositionally biased region" description="Polar residues" evidence="1">
    <location>
        <begin position="62"/>
        <end position="73"/>
    </location>
</feature>
<evidence type="ECO:0000313" key="2">
    <source>
        <dbReference type="EMBL" id="WOX56648.1"/>
    </source>
</evidence>
<protein>
    <submittedName>
        <fullName evidence="2">Uncharacterized protein</fullName>
    </submittedName>
</protein>
<name>A0ABD8AAX4_9EURY</name>
<dbReference type="AlphaFoldDB" id="A0ABD8AAX4"/>
<accession>A0ABD8AAX4</accession>